<dbReference type="EMBL" id="WHUW01000018">
    <property type="protein sequence ID" value="KAF8437701.1"/>
    <property type="molecule type" value="Genomic_DNA"/>
</dbReference>
<gene>
    <name evidence="2" type="ORF">L210DRAFT_3368744</name>
    <name evidence="1" type="ORF">L210DRAFT_3370407</name>
</gene>
<protein>
    <submittedName>
        <fullName evidence="1">Uncharacterized protein</fullName>
    </submittedName>
</protein>
<evidence type="ECO:0000313" key="2">
    <source>
        <dbReference type="EMBL" id="KAF8437714.1"/>
    </source>
</evidence>
<keyword evidence="3" id="KW-1185">Reference proteome</keyword>
<feature type="non-terminal residue" evidence="1">
    <location>
        <position position="133"/>
    </location>
</feature>
<organism evidence="1 3">
    <name type="scientific">Boletus edulis BED1</name>
    <dbReference type="NCBI Taxonomy" id="1328754"/>
    <lineage>
        <taxon>Eukaryota</taxon>
        <taxon>Fungi</taxon>
        <taxon>Dikarya</taxon>
        <taxon>Basidiomycota</taxon>
        <taxon>Agaricomycotina</taxon>
        <taxon>Agaricomycetes</taxon>
        <taxon>Agaricomycetidae</taxon>
        <taxon>Boletales</taxon>
        <taxon>Boletineae</taxon>
        <taxon>Boletaceae</taxon>
        <taxon>Boletoideae</taxon>
        <taxon>Boletus</taxon>
    </lineage>
</organism>
<comment type="caution">
    <text evidence="1">The sequence shown here is derived from an EMBL/GenBank/DDBJ whole genome shotgun (WGS) entry which is preliminary data.</text>
</comment>
<accession>A0AAD4BR39</accession>
<evidence type="ECO:0000313" key="1">
    <source>
        <dbReference type="EMBL" id="KAF8437701.1"/>
    </source>
</evidence>
<dbReference type="EMBL" id="WHUW01000018">
    <property type="protein sequence ID" value="KAF8437714.1"/>
    <property type="molecule type" value="Genomic_DNA"/>
</dbReference>
<name>A0AAD4BR39_BOLED</name>
<reference evidence="1" key="2">
    <citation type="journal article" date="2020" name="Nat. Commun.">
        <title>Large-scale genome sequencing of mycorrhizal fungi provides insights into the early evolution of symbiotic traits.</title>
        <authorList>
            <person name="Miyauchi S."/>
            <person name="Kiss E."/>
            <person name="Kuo A."/>
            <person name="Drula E."/>
            <person name="Kohler A."/>
            <person name="Sanchez-Garcia M."/>
            <person name="Morin E."/>
            <person name="Andreopoulos B."/>
            <person name="Barry K.W."/>
            <person name="Bonito G."/>
            <person name="Buee M."/>
            <person name="Carver A."/>
            <person name="Chen C."/>
            <person name="Cichocki N."/>
            <person name="Clum A."/>
            <person name="Culley D."/>
            <person name="Crous P.W."/>
            <person name="Fauchery L."/>
            <person name="Girlanda M."/>
            <person name="Hayes R.D."/>
            <person name="Keri Z."/>
            <person name="LaButti K."/>
            <person name="Lipzen A."/>
            <person name="Lombard V."/>
            <person name="Magnuson J."/>
            <person name="Maillard F."/>
            <person name="Murat C."/>
            <person name="Nolan M."/>
            <person name="Ohm R.A."/>
            <person name="Pangilinan J."/>
            <person name="Pereira M.F."/>
            <person name="Perotto S."/>
            <person name="Peter M."/>
            <person name="Pfister S."/>
            <person name="Riley R."/>
            <person name="Sitrit Y."/>
            <person name="Stielow J.B."/>
            <person name="Szollosi G."/>
            <person name="Zifcakova L."/>
            <person name="Stursova M."/>
            <person name="Spatafora J.W."/>
            <person name="Tedersoo L."/>
            <person name="Vaario L.M."/>
            <person name="Yamada A."/>
            <person name="Yan M."/>
            <person name="Wang P."/>
            <person name="Xu J."/>
            <person name="Bruns T."/>
            <person name="Baldrian P."/>
            <person name="Vilgalys R."/>
            <person name="Dunand C."/>
            <person name="Henrissat B."/>
            <person name="Grigoriev I.V."/>
            <person name="Hibbett D."/>
            <person name="Nagy L.G."/>
            <person name="Martin F.M."/>
        </authorList>
    </citation>
    <scope>NUCLEOTIDE SEQUENCE</scope>
    <source>
        <strain evidence="1">BED1</strain>
    </source>
</reference>
<proteinExistence type="predicted"/>
<sequence>DSHFHGYQGPSWNLFFSRATASGGGTVAKSNDSMRCVVAGRECSSNHSSFFSHSTLSRRRPALRSAVGHGGHRVELPKNLWDGSGLKIESASTDVAWHDDLVHANYNNKMPTSAMNCDLIMWDLDKPGGTKYG</sequence>
<dbReference type="AlphaFoldDB" id="A0AAD4BR39"/>
<reference evidence="1" key="1">
    <citation type="submission" date="2019-10" db="EMBL/GenBank/DDBJ databases">
        <authorList>
            <consortium name="DOE Joint Genome Institute"/>
            <person name="Kuo A."/>
            <person name="Miyauchi S."/>
            <person name="Kiss E."/>
            <person name="Drula E."/>
            <person name="Kohler A."/>
            <person name="Sanchez-Garcia M."/>
            <person name="Andreopoulos B."/>
            <person name="Barry K.W."/>
            <person name="Bonito G."/>
            <person name="Buee M."/>
            <person name="Carver A."/>
            <person name="Chen C."/>
            <person name="Cichocki N."/>
            <person name="Clum A."/>
            <person name="Culley D."/>
            <person name="Crous P.W."/>
            <person name="Fauchery L."/>
            <person name="Girlanda M."/>
            <person name="Hayes R."/>
            <person name="Keri Z."/>
            <person name="LaButti K."/>
            <person name="Lipzen A."/>
            <person name="Lombard V."/>
            <person name="Magnuson J."/>
            <person name="Maillard F."/>
            <person name="Morin E."/>
            <person name="Murat C."/>
            <person name="Nolan M."/>
            <person name="Ohm R."/>
            <person name="Pangilinan J."/>
            <person name="Pereira M."/>
            <person name="Perotto S."/>
            <person name="Peter M."/>
            <person name="Riley R."/>
            <person name="Sitrit Y."/>
            <person name="Stielow B."/>
            <person name="Szollosi G."/>
            <person name="Zifcakova L."/>
            <person name="Stursova M."/>
            <person name="Spatafora J.W."/>
            <person name="Tedersoo L."/>
            <person name="Vaario L.-M."/>
            <person name="Yamada A."/>
            <person name="Yan M."/>
            <person name="Wang P."/>
            <person name="Xu J."/>
            <person name="Bruns T."/>
            <person name="Baldrian P."/>
            <person name="Vilgalys R."/>
            <person name="Henrissat B."/>
            <person name="Grigoriev I.V."/>
            <person name="Hibbett D."/>
            <person name="Nagy L.G."/>
            <person name="Martin F.M."/>
        </authorList>
    </citation>
    <scope>NUCLEOTIDE SEQUENCE</scope>
    <source>
        <strain evidence="1">BED1</strain>
    </source>
</reference>
<dbReference type="Proteomes" id="UP001194468">
    <property type="component" value="Unassembled WGS sequence"/>
</dbReference>
<evidence type="ECO:0000313" key="3">
    <source>
        <dbReference type="Proteomes" id="UP001194468"/>
    </source>
</evidence>
<feature type="non-terminal residue" evidence="1">
    <location>
        <position position="1"/>
    </location>
</feature>